<evidence type="ECO:0000256" key="2">
    <source>
        <dbReference type="ARBA" id="ARBA00009824"/>
    </source>
</evidence>
<comment type="similarity">
    <text evidence="2">Belongs to the TMCO4 family.</text>
</comment>
<evidence type="ECO:0000256" key="1">
    <source>
        <dbReference type="ARBA" id="ARBA00004141"/>
    </source>
</evidence>
<dbReference type="AlphaFoldDB" id="A0A3P6TTA8"/>
<sequence length="593" mass="64978">MINSGKDDLQEGTFGSLFPRVDLDASFESSDGANASIFVNPQVILRDQLSSAASFSLVDLIASVLRLDFWQNSNHLDDIEFCKEVLEKVLKYTALPKRTNATVRQHLMGEGATDDIATFVTVIKNDPIIEEKGALIVLSCLLSIFTEYGIYDSRCHVLLRHICALLALGWDDFEDVRFLIVLLQTFVLDNGRKNLIKSLFQIEDALVDRITGYHYKESEEQRMVRARATKVKKIKRYAMIGAASGVGGVLIGVTGGLAAPLVATGAGVVIGAGAAAGISTVAGATALGSLFGVAGAGITGYKMRKRVGAIEEFVIQPISEGRSLHCVLAISGWIEDEGERVFQQQWRHLWLSREQYILRYESKYLAELGRAINYLMSFAVSLAVQHTLLETAFAGLVAAVAWPVALLSASSVIDNPWNVGEQLAEVLLSRAHGNRPITLIGFSLGARVIFHCLMAMAKRNTCYGIVSDVVLLGAPVTASPTQWHQISQVVGGRIINGYCDSDWLLRFIYRTMSVQFTIAGTGPVVCKMEKKIVNFNLSHLIKGHLDYSRKLTEVLQAVGIRVTPRCNESILNVNEVTREMNTNSTNFDTTEEG</sequence>
<dbReference type="SUPFAM" id="SSF53474">
    <property type="entry name" value="alpha/beta-Hydrolases"/>
    <property type="match status" value="1"/>
</dbReference>
<dbReference type="GO" id="GO:0016020">
    <property type="term" value="C:membrane"/>
    <property type="evidence" value="ECO:0007669"/>
    <property type="project" value="UniProtKB-SubCell"/>
</dbReference>
<keyword evidence="8" id="KW-1185">Reference proteome</keyword>
<dbReference type="EMBL" id="UYRX01000003">
    <property type="protein sequence ID" value="VDK67481.1"/>
    <property type="molecule type" value="Genomic_DNA"/>
</dbReference>
<evidence type="ECO:0000313" key="8">
    <source>
        <dbReference type="Proteomes" id="UP000277928"/>
    </source>
</evidence>
<proteinExistence type="inferred from homology"/>
<feature type="transmembrane region" description="Helical" evidence="6">
    <location>
        <begin position="237"/>
        <end position="262"/>
    </location>
</feature>
<keyword evidence="4 6" id="KW-1133">Transmembrane helix</keyword>
<evidence type="ECO:0000256" key="4">
    <source>
        <dbReference type="ARBA" id="ARBA00022989"/>
    </source>
</evidence>
<reference evidence="7 8" key="1">
    <citation type="submission" date="2018-08" db="EMBL/GenBank/DDBJ databases">
        <authorList>
            <person name="Laetsch R D."/>
            <person name="Stevens L."/>
            <person name="Kumar S."/>
            <person name="Blaxter L. M."/>
        </authorList>
    </citation>
    <scope>NUCLEOTIDE SEQUENCE [LARGE SCALE GENOMIC DNA]</scope>
</reference>
<keyword evidence="3 6" id="KW-0812">Transmembrane</keyword>
<evidence type="ECO:0000256" key="5">
    <source>
        <dbReference type="ARBA" id="ARBA00023136"/>
    </source>
</evidence>
<accession>A0A3P6TTA8</accession>
<comment type="subcellular location">
    <subcellularLocation>
        <location evidence="1">Membrane</location>
        <topology evidence="1">Multi-pass membrane protein</topology>
    </subcellularLocation>
</comment>
<dbReference type="STRING" id="42156.A0A3P6TTA8"/>
<dbReference type="PANTHER" id="PTHR17920:SF3">
    <property type="entry name" value="TRANSMEMBRANE AND COILED-COIL DOMAIN-CONTAINING PROTEIN 4"/>
    <property type="match status" value="1"/>
</dbReference>
<name>A0A3P6TTA8_LITSI</name>
<dbReference type="Pfam" id="PF05277">
    <property type="entry name" value="DUF726"/>
    <property type="match status" value="1"/>
</dbReference>
<protein>
    <recommendedName>
        <fullName evidence="9">Transmembrane and coiled-coil domain-containing protein 4</fullName>
    </recommendedName>
</protein>
<evidence type="ECO:0000313" key="7">
    <source>
        <dbReference type="EMBL" id="VDK67481.1"/>
    </source>
</evidence>
<evidence type="ECO:0008006" key="9">
    <source>
        <dbReference type="Google" id="ProtNLM"/>
    </source>
</evidence>
<dbReference type="Proteomes" id="UP000277928">
    <property type="component" value="Unassembled WGS sequence"/>
</dbReference>
<feature type="transmembrane region" description="Helical" evidence="6">
    <location>
        <begin position="268"/>
        <end position="296"/>
    </location>
</feature>
<dbReference type="OMA" id="WLSREQY"/>
<evidence type="ECO:0000256" key="3">
    <source>
        <dbReference type="ARBA" id="ARBA00022692"/>
    </source>
</evidence>
<dbReference type="InterPro" id="IPR029058">
    <property type="entry name" value="AB_hydrolase_fold"/>
</dbReference>
<dbReference type="OrthoDB" id="277931at2759"/>
<dbReference type="PANTHER" id="PTHR17920">
    <property type="entry name" value="TRANSMEMBRANE AND COILED-COIL DOMAIN-CONTAINING PROTEIN 4 TMCO4"/>
    <property type="match status" value="1"/>
</dbReference>
<dbReference type="InterPro" id="IPR007941">
    <property type="entry name" value="DUF726"/>
</dbReference>
<gene>
    <name evidence="7" type="ORF">NLS_LOCUS120</name>
</gene>
<keyword evidence="5 6" id="KW-0472">Membrane</keyword>
<evidence type="ECO:0000256" key="6">
    <source>
        <dbReference type="SAM" id="Phobius"/>
    </source>
</evidence>
<organism evidence="7 8">
    <name type="scientific">Litomosoides sigmodontis</name>
    <name type="common">Filarial nematode worm</name>
    <dbReference type="NCBI Taxonomy" id="42156"/>
    <lineage>
        <taxon>Eukaryota</taxon>
        <taxon>Metazoa</taxon>
        <taxon>Ecdysozoa</taxon>
        <taxon>Nematoda</taxon>
        <taxon>Chromadorea</taxon>
        <taxon>Rhabditida</taxon>
        <taxon>Spirurina</taxon>
        <taxon>Spiruromorpha</taxon>
        <taxon>Filarioidea</taxon>
        <taxon>Onchocercidae</taxon>
        <taxon>Litomosoides</taxon>
    </lineage>
</organism>